<dbReference type="AlphaFoldDB" id="A0A1I6L077"/>
<evidence type="ECO:0000313" key="3">
    <source>
        <dbReference type="Proteomes" id="UP000198824"/>
    </source>
</evidence>
<keyword evidence="3" id="KW-1185">Reference proteome</keyword>
<dbReference type="STRING" id="1166337.SAMN05192580_2083"/>
<feature type="transmembrane region" description="Helical" evidence="1">
    <location>
        <begin position="40"/>
        <end position="59"/>
    </location>
</feature>
<gene>
    <name evidence="2" type="ORF">SAMN05192580_2083</name>
</gene>
<keyword evidence="1" id="KW-0812">Transmembrane</keyword>
<evidence type="ECO:0000313" key="2">
    <source>
        <dbReference type="EMBL" id="SFR96844.1"/>
    </source>
</evidence>
<evidence type="ECO:0000256" key="1">
    <source>
        <dbReference type="SAM" id="Phobius"/>
    </source>
</evidence>
<keyword evidence="1" id="KW-0472">Membrane</keyword>
<protein>
    <submittedName>
        <fullName evidence="2">Uncharacterized protein</fullName>
    </submittedName>
</protein>
<proteinExistence type="predicted"/>
<accession>A0A1I6L077</accession>
<reference evidence="2 3" key="1">
    <citation type="submission" date="2016-10" db="EMBL/GenBank/DDBJ databases">
        <authorList>
            <person name="de Groot N.N."/>
        </authorList>
    </citation>
    <scope>NUCLEOTIDE SEQUENCE [LARGE SCALE GENOMIC DNA]</scope>
    <source>
        <strain evidence="2 3">S5-249</strain>
    </source>
</reference>
<feature type="transmembrane region" description="Helical" evidence="1">
    <location>
        <begin position="12"/>
        <end position="34"/>
    </location>
</feature>
<sequence length="62" mass="6270">MRQLPAGRSLGAIFAVPLAITALSAVALVAALTGDGWRDALAWVGLAAPVAAVAWAMAVRRS</sequence>
<dbReference type="Proteomes" id="UP000198824">
    <property type="component" value="Unassembled WGS sequence"/>
</dbReference>
<organism evidence="2 3">
    <name type="scientific">Sphingomonas jatrophae</name>
    <dbReference type="NCBI Taxonomy" id="1166337"/>
    <lineage>
        <taxon>Bacteria</taxon>
        <taxon>Pseudomonadati</taxon>
        <taxon>Pseudomonadota</taxon>
        <taxon>Alphaproteobacteria</taxon>
        <taxon>Sphingomonadales</taxon>
        <taxon>Sphingomonadaceae</taxon>
        <taxon>Sphingomonas</taxon>
    </lineage>
</organism>
<keyword evidence="1" id="KW-1133">Transmembrane helix</keyword>
<name>A0A1I6L077_9SPHN</name>
<dbReference type="EMBL" id="FOZG01000002">
    <property type="protein sequence ID" value="SFR96844.1"/>
    <property type="molecule type" value="Genomic_DNA"/>
</dbReference>